<dbReference type="HOGENOM" id="CLU_3179403_0_0_9"/>
<dbReference type="AlphaFoldDB" id="K0IZ06"/>
<protein>
    <recommendedName>
        <fullName evidence="3">Peptidase M10 metallopeptidase domain-containing protein</fullName>
    </recommendedName>
</protein>
<evidence type="ECO:0008006" key="3">
    <source>
        <dbReference type="Google" id="ProtNLM"/>
    </source>
</evidence>
<dbReference type="KEGG" id="axl:AXY_15570"/>
<dbReference type="Proteomes" id="UP000006294">
    <property type="component" value="Chromosome"/>
</dbReference>
<dbReference type="GO" id="GO:0008237">
    <property type="term" value="F:metallopeptidase activity"/>
    <property type="evidence" value="ECO:0007669"/>
    <property type="project" value="InterPro"/>
</dbReference>
<sequence>MTHELGHALAWFGHSGNASDIMYSARSTKTTISTRDGRHLSQIYSY</sequence>
<dbReference type="Gene3D" id="3.40.390.10">
    <property type="entry name" value="Collagenase (Catalytic Domain)"/>
    <property type="match status" value="1"/>
</dbReference>
<accession>K0IZ06</accession>
<name>K0IZ06_AMPXN</name>
<proteinExistence type="predicted"/>
<gene>
    <name evidence="1" type="ordered locus">AXY_15570</name>
</gene>
<organism evidence="1 2">
    <name type="scientific">Amphibacillus xylanus (strain ATCC 51415 / DSM 6626 / JCM 7361 / LMG 17667 / NBRC 15112 / Ep01)</name>
    <dbReference type="NCBI Taxonomy" id="698758"/>
    <lineage>
        <taxon>Bacteria</taxon>
        <taxon>Bacillati</taxon>
        <taxon>Bacillota</taxon>
        <taxon>Bacilli</taxon>
        <taxon>Bacillales</taxon>
        <taxon>Bacillaceae</taxon>
        <taxon>Amphibacillus</taxon>
    </lineage>
</organism>
<dbReference type="SUPFAM" id="SSF55486">
    <property type="entry name" value="Metalloproteases ('zincins'), catalytic domain"/>
    <property type="match status" value="1"/>
</dbReference>
<dbReference type="InterPro" id="IPR024079">
    <property type="entry name" value="MetalloPept_cat_dom_sf"/>
</dbReference>
<keyword evidence="2" id="KW-1185">Reference proteome</keyword>
<evidence type="ECO:0000313" key="1">
    <source>
        <dbReference type="EMBL" id="BAM47689.1"/>
    </source>
</evidence>
<dbReference type="EMBL" id="AP012050">
    <property type="protein sequence ID" value="BAM47689.1"/>
    <property type="molecule type" value="Genomic_DNA"/>
</dbReference>
<dbReference type="eggNOG" id="COG5549">
    <property type="taxonomic scope" value="Bacteria"/>
</dbReference>
<reference evidence="1 2" key="1">
    <citation type="submission" date="2011-01" db="EMBL/GenBank/DDBJ databases">
        <title>Whole genome sequence of Amphibacillus xylinus NBRC 15112.</title>
        <authorList>
            <person name="Nakazawa H."/>
            <person name="Katano Y."/>
            <person name="Nakamura S."/>
            <person name="Sasagawa M."/>
            <person name="Fukada J."/>
            <person name="Arai T."/>
            <person name="Sasakura N."/>
            <person name="Mochizuki D."/>
            <person name="Hosoyama A."/>
            <person name="Harada K."/>
            <person name="Horikawa H."/>
            <person name="Kato Y."/>
            <person name="Harada T."/>
            <person name="Sasaki K."/>
            <person name="Sekiguchi M."/>
            <person name="Hodoyama M."/>
            <person name="Nishiko R."/>
            <person name="Narita H."/>
            <person name="Hanamaki A."/>
            <person name="Hata C."/>
            <person name="Konno Y."/>
            <person name="Niimura Y."/>
            <person name="Yamazaki S."/>
            <person name="Fujita N."/>
        </authorList>
    </citation>
    <scope>NUCLEOTIDE SEQUENCE [LARGE SCALE GENOMIC DNA]</scope>
    <source>
        <strain evidence="2">ATCC 51415 / DSM 6626 / JCM 7361 / LMG 17667 / NBRC 15112 / Ep01</strain>
    </source>
</reference>
<evidence type="ECO:0000313" key="2">
    <source>
        <dbReference type="Proteomes" id="UP000006294"/>
    </source>
</evidence>